<evidence type="ECO:0000313" key="3">
    <source>
        <dbReference type="EMBL" id="GAA2731655.1"/>
    </source>
</evidence>
<organism evidence="3 4">
    <name type="scientific">Actinocorallia aurantiaca</name>
    <dbReference type="NCBI Taxonomy" id="46204"/>
    <lineage>
        <taxon>Bacteria</taxon>
        <taxon>Bacillati</taxon>
        <taxon>Actinomycetota</taxon>
        <taxon>Actinomycetes</taxon>
        <taxon>Streptosporangiales</taxon>
        <taxon>Thermomonosporaceae</taxon>
        <taxon>Actinocorallia</taxon>
    </lineage>
</organism>
<protein>
    <submittedName>
        <fullName evidence="3">Uncharacterized protein</fullName>
    </submittedName>
</protein>
<dbReference type="Gene3D" id="1.10.287.1490">
    <property type="match status" value="1"/>
</dbReference>
<feature type="region of interest" description="Disordered" evidence="2">
    <location>
        <begin position="1"/>
        <end position="28"/>
    </location>
</feature>
<proteinExistence type="predicted"/>
<dbReference type="EMBL" id="BAAATZ010000020">
    <property type="protein sequence ID" value="GAA2731655.1"/>
    <property type="molecule type" value="Genomic_DNA"/>
</dbReference>
<keyword evidence="1" id="KW-0175">Coiled coil</keyword>
<dbReference type="Proteomes" id="UP001501842">
    <property type="component" value="Unassembled WGS sequence"/>
</dbReference>
<feature type="coiled-coil region" evidence="1">
    <location>
        <begin position="107"/>
        <end position="169"/>
    </location>
</feature>
<gene>
    <name evidence="3" type="ORF">GCM10010439_47620</name>
</gene>
<evidence type="ECO:0000256" key="1">
    <source>
        <dbReference type="SAM" id="Coils"/>
    </source>
</evidence>
<feature type="coiled-coil region" evidence="1">
    <location>
        <begin position="205"/>
        <end position="271"/>
    </location>
</feature>
<evidence type="ECO:0000313" key="4">
    <source>
        <dbReference type="Proteomes" id="UP001501842"/>
    </source>
</evidence>
<evidence type="ECO:0000256" key="2">
    <source>
        <dbReference type="SAM" id="MobiDB-lite"/>
    </source>
</evidence>
<sequence>MAEVEQRLARLRDEAASARQTQGDLGERLERAGAQLPSVAEEAERVGGLAAEAEALRHATYYRLAGAESSLAAERKRQSFAQRLHLAPGRPQLAELRAVVASRRLEAEQALARANELNEARQRAEGELAGLKAFLDQGGRELEAAQEVQRRLTEEMPRLEAELEPLRAEHEQRSALAAEAAEEAARTAGPADLARTEGLAAEERLSEAKAALAEADAAIAASRERETALDGRLAETRAELERHEATADQTVEEARRELESAREVVERHRGEIDAFLGGLDEQTWRERTSARHELLTAAPGEAARVVCAGPDALPPGEYDVLFVDEAETVTDGDFLLGAVRTRRQVLVGTPGGGAPPAMTALRDLLDALHALAGAGGPDGLTAGAAAELDRLRASGLWEGHYAERHAKITRRLSGLGLDPVGALERTIAERLETSLYRRCLDAVS</sequence>
<name>A0ABN3UFA3_9ACTN</name>
<reference evidence="3 4" key="1">
    <citation type="journal article" date="2019" name="Int. J. Syst. Evol. Microbiol.">
        <title>The Global Catalogue of Microorganisms (GCM) 10K type strain sequencing project: providing services to taxonomists for standard genome sequencing and annotation.</title>
        <authorList>
            <consortium name="The Broad Institute Genomics Platform"/>
            <consortium name="The Broad Institute Genome Sequencing Center for Infectious Disease"/>
            <person name="Wu L."/>
            <person name="Ma J."/>
        </authorList>
    </citation>
    <scope>NUCLEOTIDE SEQUENCE [LARGE SCALE GENOMIC DNA]</scope>
    <source>
        <strain evidence="3 4">JCM 8201</strain>
    </source>
</reference>
<feature type="compositionally biased region" description="Basic and acidic residues" evidence="2">
    <location>
        <begin position="1"/>
        <end position="16"/>
    </location>
</feature>
<comment type="caution">
    <text evidence="3">The sequence shown here is derived from an EMBL/GenBank/DDBJ whole genome shotgun (WGS) entry which is preliminary data.</text>
</comment>
<accession>A0ABN3UFA3</accession>
<feature type="region of interest" description="Disordered" evidence="2">
    <location>
        <begin position="171"/>
        <end position="192"/>
    </location>
</feature>
<keyword evidence="4" id="KW-1185">Reference proteome</keyword>
<dbReference type="RefSeq" id="WP_344452911.1">
    <property type="nucleotide sequence ID" value="NZ_BAAATZ010000020.1"/>
</dbReference>